<dbReference type="InterPro" id="IPR036148">
    <property type="entry name" value="MmgE/PrpD_sf"/>
</dbReference>
<protein>
    <recommendedName>
        <fullName evidence="2">MmgE/PrpD C-terminal domain-containing protein</fullName>
    </recommendedName>
</protein>
<comment type="caution">
    <text evidence="3">The sequence shown here is derived from an EMBL/GenBank/DDBJ whole genome shotgun (WGS) entry which is preliminary data.</text>
</comment>
<reference evidence="3" key="1">
    <citation type="submission" date="2019-08" db="EMBL/GenBank/DDBJ databases">
        <authorList>
            <person name="Kucharzyk K."/>
            <person name="Murdoch R.W."/>
            <person name="Higgins S."/>
            <person name="Loffler F."/>
        </authorList>
    </citation>
    <scope>NUCLEOTIDE SEQUENCE</scope>
</reference>
<evidence type="ECO:0000313" key="3">
    <source>
        <dbReference type="EMBL" id="MPM72698.1"/>
    </source>
</evidence>
<gene>
    <name evidence="3" type="ORF">SDC9_119674</name>
</gene>
<dbReference type="Gene3D" id="3.30.1330.120">
    <property type="entry name" value="2-methylcitrate dehydratase PrpD"/>
    <property type="match status" value="1"/>
</dbReference>
<dbReference type="SUPFAM" id="SSF103378">
    <property type="entry name" value="2-methylcitrate dehydratase PrpD"/>
    <property type="match status" value="1"/>
</dbReference>
<dbReference type="InterPro" id="IPR005656">
    <property type="entry name" value="MmgE_PrpD"/>
</dbReference>
<dbReference type="PANTHER" id="PTHR16943">
    <property type="entry name" value="2-METHYLCITRATE DEHYDRATASE-RELATED"/>
    <property type="match status" value="1"/>
</dbReference>
<feature type="domain" description="MmgE/PrpD C-terminal" evidence="2">
    <location>
        <begin position="69"/>
        <end position="230"/>
    </location>
</feature>
<name>A0A645C5R3_9ZZZZ</name>
<dbReference type="PANTHER" id="PTHR16943:SF8">
    <property type="entry name" value="2-METHYLCITRATE DEHYDRATASE"/>
    <property type="match status" value="1"/>
</dbReference>
<proteinExistence type="inferred from homology"/>
<organism evidence="3">
    <name type="scientific">bioreactor metagenome</name>
    <dbReference type="NCBI Taxonomy" id="1076179"/>
    <lineage>
        <taxon>unclassified sequences</taxon>
        <taxon>metagenomes</taxon>
        <taxon>ecological metagenomes</taxon>
    </lineage>
</organism>
<dbReference type="AlphaFoldDB" id="A0A645C5R3"/>
<dbReference type="InterPro" id="IPR042183">
    <property type="entry name" value="MmgE/PrpD_sf_1"/>
</dbReference>
<evidence type="ECO:0000259" key="2">
    <source>
        <dbReference type="Pfam" id="PF19305"/>
    </source>
</evidence>
<sequence>MAITHVPGAAARAGVQSAYLAAAGFNCGDIAIDGRNGLLQVLTGGNGSPVLFDELGVHFEFLNNTYKPYPCGIVIHPMIDACLTISAEEGFDSTDIEHVDMLVHPDALHLTWRKLPTTELDAQVSLYHWAAAALVQRSAGIKQGELDCIMDPEVRQLQDKMHVEPDAALANNQARLSIHMKSGKVHSRFTDNAIGSVTNPMTDAQLVQKFFGLVVPVLGEAQAQTLLKSCQALALADDVTQHLSAAH</sequence>
<evidence type="ECO:0000256" key="1">
    <source>
        <dbReference type="ARBA" id="ARBA00006174"/>
    </source>
</evidence>
<dbReference type="Gene3D" id="1.10.4100.10">
    <property type="entry name" value="2-methylcitrate dehydratase PrpD"/>
    <property type="match status" value="1"/>
</dbReference>
<dbReference type="InterPro" id="IPR045337">
    <property type="entry name" value="MmgE_PrpD_C"/>
</dbReference>
<dbReference type="Pfam" id="PF19305">
    <property type="entry name" value="MmgE_PrpD_C"/>
    <property type="match status" value="1"/>
</dbReference>
<dbReference type="EMBL" id="VSSQ01024903">
    <property type="protein sequence ID" value="MPM72698.1"/>
    <property type="molecule type" value="Genomic_DNA"/>
</dbReference>
<accession>A0A645C5R3</accession>
<dbReference type="GO" id="GO:0016829">
    <property type="term" value="F:lyase activity"/>
    <property type="evidence" value="ECO:0007669"/>
    <property type="project" value="InterPro"/>
</dbReference>
<comment type="similarity">
    <text evidence="1">Belongs to the PrpD family.</text>
</comment>
<dbReference type="InterPro" id="IPR042188">
    <property type="entry name" value="MmgE/PrpD_sf_2"/>
</dbReference>